<feature type="coiled-coil region" evidence="1">
    <location>
        <begin position="120"/>
        <end position="147"/>
    </location>
</feature>
<gene>
    <name evidence="2" type="ORF">SAMN05421786_102339</name>
</gene>
<sequence length="585" mass="67847">MKTKILLLFLFFPLCLLYSQIVYDFSSGYFENKKLTVRRGEPVSLKIKNINPFFYEIVIKREDKEIAFQNTDIEAAKKTLDEIQQNNYYKIQENFVFDESYVNLSQLTQKPEDNARVQSLQSKNYELDSLELLIQKLINEKKDIEEKIKAIDLPVDASDKVVLNDYQIKKKNTEDSIYDNQQKLLKLKSEKQQIESQSNDINLLKVNINKRVEDLNKIYIEYIKVSRDIIKYNQNYNNYIDKVISPELTCEMYESILKNGKNNALYKKCRDGNNDSECTRLLNSVLPPEIETTFFLNKENLDYAYGVFKYYPNVYQDLIEKVNDFISYLNYGTLNSTNEGGTLKSMVARELERIQKSIKNVDDVIQKINLSKKLNEVEILDRLLRKPETFEYVSAPIQGEEDYLEFDVVIKSKRNLSNTYHINNDKSFKYFKYITGGIRFDFSVGTVFDFGTIDKKYTLDSESKIQRLDNNKYNPTIAGIFHASFRNSKSVAFGFSLGASFTTGLSFNSIFPGVSLLMGKRNKIILTAGPSFRLVDELKSNYKEGMTLNNSLADSDLLTKNFRIGGFFGISYNLTPKQKDVLKLK</sequence>
<dbReference type="STRING" id="373668.SAMN05421786_102339"/>
<keyword evidence="1" id="KW-0175">Coiled coil</keyword>
<dbReference type="RefSeq" id="WP_076551380.1">
    <property type="nucleotide sequence ID" value="NZ_FTOL01000002.1"/>
</dbReference>
<accession>A0A1N7M7L2</accession>
<evidence type="ECO:0000313" key="3">
    <source>
        <dbReference type="Proteomes" id="UP000186744"/>
    </source>
</evidence>
<proteinExistence type="predicted"/>
<dbReference type="EMBL" id="FTOL01000002">
    <property type="protein sequence ID" value="SIS82013.1"/>
    <property type="molecule type" value="Genomic_DNA"/>
</dbReference>
<organism evidence="2 3">
    <name type="scientific">Chryseobacterium ureilyticum</name>
    <dbReference type="NCBI Taxonomy" id="373668"/>
    <lineage>
        <taxon>Bacteria</taxon>
        <taxon>Pseudomonadati</taxon>
        <taxon>Bacteroidota</taxon>
        <taxon>Flavobacteriia</taxon>
        <taxon>Flavobacteriales</taxon>
        <taxon>Weeksellaceae</taxon>
        <taxon>Chryseobacterium group</taxon>
        <taxon>Chryseobacterium</taxon>
    </lineage>
</organism>
<dbReference type="Proteomes" id="UP000186744">
    <property type="component" value="Unassembled WGS sequence"/>
</dbReference>
<keyword evidence="3" id="KW-1185">Reference proteome</keyword>
<evidence type="ECO:0000313" key="2">
    <source>
        <dbReference type="EMBL" id="SIS82013.1"/>
    </source>
</evidence>
<name>A0A1N7M7L2_9FLAO</name>
<evidence type="ECO:0000256" key="1">
    <source>
        <dbReference type="SAM" id="Coils"/>
    </source>
</evidence>
<dbReference type="AlphaFoldDB" id="A0A1N7M7L2"/>
<protein>
    <submittedName>
        <fullName evidence="2">Uncharacterized protein</fullName>
    </submittedName>
</protein>
<reference evidence="3" key="1">
    <citation type="submission" date="2017-01" db="EMBL/GenBank/DDBJ databases">
        <authorList>
            <person name="Varghese N."/>
            <person name="Submissions S."/>
        </authorList>
    </citation>
    <scope>NUCLEOTIDE SEQUENCE [LARGE SCALE GENOMIC DNA]</scope>
    <source>
        <strain evidence="3">DSM 18017</strain>
    </source>
</reference>
<dbReference type="OrthoDB" id="1491176at2"/>